<dbReference type="RefSeq" id="WP_190252094.1">
    <property type="nucleotide sequence ID" value="NZ_BMPI01000023.1"/>
</dbReference>
<organism evidence="1 2">
    <name type="scientific">Dactylosporangium sucinum</name>
    <dbReference type="NCBI Taxonomy" id="1424081"/>
    <lineage>
        <taxon>Bacteria</taxon>
        <taxon>Bacillati</taxon>
        <taxon>Actinomycetota</taxon>
        <taxon>Actinomycetes</taxon>
        <taxon>Micromonosporales</taxon>
        <taxon>Micromonosporaceae</taxon>
        <taxon>Dactylosporangium</taxon>
    </lineage>
</organism>
<dbReference type="AlphaFoldDB" id="A0A917TVS0"/>
<reference evidence="1" key="2">
    <citation type="submission" date="2020-09" db="EMBL/GenBank/DDBJ databases">
        <authorList>
            <person name="Sun Q."/>
            <person name="Ohkuma M."/>
        </authorList>
    </citation>
    <scope>NUCLEOTIDE SEQUENCE</scope>
    <source>
        <strain evidence="1">JCM 19831</strain>
    </source>
</reference>
<keyword evidence="2" id="KW-1185">Reference proteome</keyword>
<protein>
    <submittedName>
        <fullName evidence="1">Uncharacterized protein</fullName>
    </submittedName>
</protein>
<name>A0A917TVS0_9ACTN</name>
<evidence type="ECO:0000313" key="2">
    <source>
        <dbReference type="Proteomes" id="UP000642070"/>
    </source>
</evidence>
<dbReference type="Proteomes" id="UP000642070">
    <property type="component" value="Unassembled WGS sequence"/>
</dbReference>
<evidence type="ECO:0000313" key="1">
    <source>
        <dbReference type="EMBL" id="GGM40428.1"/>
    </source>
</evidence>
<reference evidence="1" key="1">
    <citation type="journal article" date="2014" name="Int. J. Syst. Evol. Microbiol.">
        <title>Complete genome sequence of Corynebacterium casei LMG S-19264T (=DSM 44701T), isolated from a smear-ripened cheese.</title>
        <authorList>
            <consortium name="US DOE Joint Genome Institute (JGI-PGF)"/>
            <person name="Walter F."/>
            <person name="Albersmeier A."/>
            <person name="Kalinowski J."/>
            <person name="Ruckert C."/>
        </authorList>
    </citation>
    <scope>NUCLEOTIDE SEQUENCE</scope>
    <source>
        <strain evidence="1">JCM 19831</strain>
    </source>
</reference>
<sequence>MHLQHQAQAALGDLRTFAAAAGPYPPPLTLGHDAAATAGAEVAALAALAALAMPAGAAAIPKPITTVMATVNACSSMSPRGSFAGWDHHARSWMRKR</sequence>
<proteinExistence type="predicted"/>
<comment type="caution">
    <text evidence="1">The sequence shown here is derived from an EMBL/GenBank/DDBJ whole genome shotgun (WGS) entry which is preliminary data.</text>
</comment>
<dbReference type="EMBL" id="BMPI01000023">
    <property type="protein sequence ID" value="GGM40428.1"/>
    <property type="molecule type" value="Genomic_DNA"/>
</dbReference>
<gene>
    <name evidence="1" type="ORF">GCM10007977_047300</name>
</gene>
<accession>A0A917TVS0</accession>